<organism evidence="1 2">
    <name type="scientific">Blepharisma stoltei</name>
    <dbReference type="NCBI Taxonomy" id="1481888"/>
    <lineage>
        <taxon>Eukaryota</taxon>
        <taxon>Sar</taxon>
        <taxon>Alveolata</taxon>
        <taxon>Ciliophora</taxon>
        <taxon>Postciliodesmatophora</taxon>
        <taxon>Heterotrichea</taxon>
        <taxon>Heterotrichida</taxon>
        <taxon>Blepharismidae</taxon>
        <taxon>Blepharisma</taxon>
    </lineage>
</organism>
<evidence type="ECO:0008006" key="3">
    <source>
        <dbReference type="Google" id="ProtNLM"/>
    </source>
</evidence>
<accession>A0AAU9JRB6</accession>
<dbReference type="AlphaFoldDB" id="A0AAU9JRB6"/>
<protein>
    <recommendedName>
        <fullName evidence="3">LAGLIDADG homing endonuclease</fullName>
    </recommendedName>
</protein>
<dbReference type="EMBL" id="CAJZBQ010000046">
    <property type="protein sequence ID" value="CAG9328532.1"/>
    <property type="molecule type" value="Genomic_DNA"/>
</dbReference>
<keyword evidence="2" id="KW-1185">Reference proteome</keyword>
<proteinExistence type="predicted"/>
<comment type="caution">
    <text evidence="1">The sequence shown here is derived from an EMBL/GenBank/DDBJ whole genome shotgun (WGS) entry which is preliminary data.</text>
</comment>
<name>A0AAU9JRB6_9CILI</name>
<dbReference type="Proteomes" id="UP001162131">
    <property type="component" value="Unassembled WGS sequence"/>
</dbReference>
<sequence>MNISVEIKWLSIKKLFKCPSCWTIADLKNTYAWNLKLVDPEIRFYADSHYFSEIKIKDKQLYQVSSGNNNLRLWALIEFPKRCRIEISIKTNYGAAFKEHINPAITLASLEKLGAIFRKAKNCKNGKASKEGKIFEKIEKVSINRNPMHLVYDPKLLPKLIWFYIGLWRCQTKFCQFCWLCPFFAFSK</sequence>
<gene>
    <name evidence="1" type="ORF">BSTOLATCC_MIC46529</name>
</gene>
<evidence type="ECO:0000313" key="2">
    <source>
        <dbReference type="Proteomes" id="UP001162131"/>
    </source>
</evidence>
<reference evidence="1" key="1">
    <citation type="submission" date="2021-09" db="EMBL/GenBank/DDBJ databases">
        <authorList>
            <consortium name="AG Swart"/>
            <person name="Singh M."/>
            <person name="Singh A."/>
            <person name="Seah K."/>
            <person name="Emmerich C."/>
        </authorList>
    </citation>
    <scope>NUCLEOTIDE SEQUENCE</scope>
    <source>
        <strain evidence="1">ATCC30299</strain>
    </source>
</reference>
<dbReference type="InterPro" id="IPR022357">
    <property type="entry name" value="MIP_CS"/>
</dbReference>
<evidence type="ECO:0000313" key="1">
    <source>
        <dbReference type="EMBL" id="CAG9328532.1"/>
    </source>
</evidence>
<dbReference type="PROSITE" id="PS00221">
    <property type="entry name" value="MIP"/>
    <property type="match status" value="1"/>
</dbReference>